<evidence type="ECO:0000256" key="8">
    <source>
        <dbReference type="ARBA" id="ARBA00023157"/>
    </source>
</evidence>
<reference evidence="12" key="1">
    <citation type="submission" date="2025-08" db="UniProtKB">
        <authorList>
            <consortium name="Ensembl"/>
        </authorList>
    </citation>
    <scope>IDENTIFICATION</scope>
</reference>
<dbReference type="PROSITE" id="PS01291">
    <property type="entry name" value="ART"/>
    <property type="match status" value="1"/>
</dbReference>
<comment type="similarity">
    <text evidence="1 10">Belongs to the Arg-specific ADP-ribosyltransferase family.</text>
</comment>
<keyword evidence="2 10" id="KW-0328">Glycosyltransferase</keyword>
<dbReference type="InterPro" id="IPR000768">
    <property type="entry name" value="ART"/>
</dbReference>
<evidence type="ECO:0000256" key="3">
    <source>
        <dbReference type="ARBA" id="ARBA00022679"/>
    </source>
</evidence>
<evidence type="ECO:0000256" key="7">
    <source>
        <dbReference type="ARBA" id="ARBA00023027"/>
    </source>
</evidence>
<dbReference type="PANTHER" id="PTHR10339:SF19">
    <property type="entry name" value="GPI-LINKED NAD(P)(+)--ARGININE ADP-RIBOSYLTRANSFERASE 1"/>
    <property type="match status" value="1"/>
</dbReference>
<dbReference type="PRINTS" id="PR00970">
    <property type="entry name" value="RIBTRNSFRASE"/>
</dbReference>
<feature type="compositionally biased region" description="Basic residues" evidence="11">
    <location>
        <begin position="30"/>
        <end position="39"/>
    </location>
</feature>
<evidence type="ECO:0000256" key="5">
    <source>
        <dbReference type="ARBA" id="ARBA00022729"/>
    </source>
</evidence>
<dbReference type="EC" id="2.4.2.31" evidence="10"/>
<name>A0A8C3F4T8_CHRPI</name>
<dbReference type="GeneTree" id="ENSGT01030000234601"/>
<evidence type="ECO:0000256" key="9">
    <source>
        <dbReference type="ARBA" id="ARBA00047597"/>
    </source>
</evidence>
<keyword evidence="13" id="KW-1185">Reference proteome</keyword>
<keyword evidence="5" id="KW-0732">Signal</keyword>
<evidence type="ECO:0000256" key="11">
    <source>
        <dbReference type="SAM" id="MobiDB-lite"/>
    </source>
</evidence>
<evidence type="ECO:0000313" key="12">
    <source>
        <dbReference type="Ensembl" id="ENSCPBP00000001715.1"/>
    </source>
</evidence>
<dbReference type="Pfam" id="PF01129">
    <property type="entry name" value="ART"/>
    <property type="match status" value="1"/>
</dbReference>
<dbReference type="InterPro" id="IPR050999">
    <property type="entry name" value="ADP-ribosyltransferase_ARG"/>
</dbReference>
<comment type="catalytic activity">
    <reaction evidence="9 10">
        <text>L-arginyl-[protein] + NAD(+) = N(omega)-(ADP-D-ribosyl)-L-arginyl-[protein] + nicotinamide + H(+)</text>
        <dbReference type="Rhea" id="RHEA:19149"/>
        <dbReference type="Rhea" id="RHEA-COMP:10532"/>
        <dbReference type="Rhea" id="RHEA-COMP:15087"/>
        <dbReference type="ChEBI" id="CHEBI:15378"/>
        <dbReference type="ChEBI" id="CHEBI:17154"/>
        <dbReference type="ChEBI" id="CHEBI:29965"/>
        <dbReference type="ChEBI" id="CHEBI:57540"/>
        <dbReference type="ChEBI" id="CHEBI:142554"/>
        <dbReference type="EC" id="2.4.2.31"/>
    </reaction>
</comment>
<dbReference type="PROSITE" id="PS51996">
    <property type="entry name" value="TR_MART"/>
    <property type="match status" value="1"/>
</dbReference>
<reference evidence="12" key="2">
    <citation type="submission" date="2025-09" db="UniProtKB">
        <authorList>
            <consortium name="Ensembl"/>
        </authorList>
    </citation>
    <scope>IDENTIFICATION</scope>
</reference>
<evidence type="ECO:0000256" key="4">
    <source>
        <dbReference type="ARBA" id="ARBA00022695"/>
    </source>
</evidence>
<dbReference type="AlphaFoldDB" id="A0A8C3F4T8"/>
<dbReference type="SUPFAM" id="SSF56399">
    <property type="entry name" value="ADP-ribosylation"/>
    <property type="match status" value="1"/>
</dbReference>
<evidence type="ECO:0000256" key="1">
    <source>
        <dbReference type="ARBA" id="ARBA00009558"/>
    </source>
</evidence>
<proteinExistence type="inferred from homology"/>
<evidence type="ECO:0000256" key="2">
    <source>
        <dbReference type="ARBA" id="ARBA00022676"/>
    </source>
</evidence>
<dbReference type="GO" id="GO:0106274">
    <property type="term" value="F:NAD+-protein-arginine ADP-ribosyltransferase activity"/>
    <property type="evidence" value="ECO:0007669"/>
    <property type="project" value="UniProtKB-EC"/>
</dbReference>
<dbReference type="FunFam" id="3.90.176.10:FF:000001">
    <property type="entry name" value="NAD(P)(+)--arginine ADP-ribosyltransferase"/>
    <property type="match status" value="1"/>
</dbReference>
<gene>
    <name evidence="12" type="primary">ART1</name>
</gene>
<keyword evidence="6 10" id="KW-0521">NADP</keyword>
<keyword evidence="4" id="KW-0548">Nucleotidyltransferase</keyword>
<dbReference type="GO" id="GO:0003950">
    <property type="term" value="F:NAD+ poly-ADP-ribosyltransferase activity"/>
    <property type="evidence" value="ECO:0007669"/>
    <property type="project" value="UniProtKB-ARBA"/>
</dbReference>
<dbReference type="GO" id="GO:0044194">
    <property type="term" value="C:cytolytic granule"/>
    <property type="evidence" value="ECO:0007669"/>
    <property type="project" value="UniProtKB-ARBA"/>
</dbReference>
<keyword evidence="7 10" id="KW-0520">NAD</keyword>
<dbReference type="Proteomes" id="UP000694380">
    <property type="component" value="Unplaced"/>
</dbReference>
<feature type="region of interest" description="Disordered" evidence="11">
    <location>
        <begin position="18"/>
        <end position="48"/>
    </location>
</feature>
<keyword evidence="3 10" id="KW-0808">Transferase</keyword>
<dbReference type="PANTHER" id="PTHR10339">
    <property type="entry name" value="ADP-RIBOSYLTRANSFERASE"/>
    <property type="match status" value="1"/>
</dbReference>
<dbReference type="GO" id="GO:0016779">
    <property type="term" value="F:nucleotidyltransferase activity"/>
    <property type="evidence" value="ECO:0007669"/>
    <property type="project" value="UniProtKB-KW"/>
</dbReference>
<accession>A0A8C3F4T8</accession>
<dbReference type="Gene3D" id="3.90.176.10">
    <property type="entry name" value="Toxin ADP-ribosyltransferase, Chain A, domain 1"/>
    <property type="match status" value="1"/>
</dbReference>
<sequence length="416" mass="47344">MQLAIALKRKTSCFSAVMSAGPQSEEQPLRHRSWGKQRRPNYSLPDSGARRTQTWMAKMECLRPVFVLLLAGIFMEGPQVQCFSLRKRDLFSVRESTLDMALSSFDDQYKDCASMMEAELGELNRTELANNRNYAETWLEAASSWKEMKDRSYMPRDFKPEYAIAILAYTSQGPLHKQPLHQEFNAAVREAGRTRDFYLNNFNFKTLHFLLTRALHVLKASEPTKCHQVYRGVRGIRFKTESRKPVRFGHFTSTSLKNESALNFGQDTFFSIKTCYGVNIKNFSLFPGEDEVLIPPFEKFKVTNFTRAQDRTLIQLLSLDSYSNHNCEYVKEKRCKTRRCIFSSGKDINGNLMLLEGSTELTFPLLPPSPFPHSNSFLFSFLASAGMSSFSSGGQCLYLLSGVLLVASALGTPDFL</sequence>
<evidence type="ECO:0000313" key="13">
    <source>
        <dbReference type="Proteomes" id="UP000694380"/>
    </source>
</evidence>
<dbReference type="Ensembl" id="ENSCPBT00000002115.1">
    <property type="protein sequence ID" value="ENSCPBP00000001715.1"/>
    <property type="gene ID" value="ENSCPBG00000001378.1"/>
</dbReference>
<protein>
    <recommendedName>
        <fullName evidence="10">NAD(P)(+)--arginine ADP-ribosyltransferase</fullName>
        <ecNumber evidence="10">2.4.2.31</ecNumber>
    </recommendedName>
    <alternativeName>
        <fullName evidence="10">Mono(ADP-ribosyl)transferase</fullName>
    </alternativeName>
</protein>
<organism evidence="12 13">
    <name type="scientific">Chrysemys picta bellii</name>
    <name type="common">Western painted turtle</name>
    <name type="synonym">Emys bellii</name>
    <dbReference type="NCBI Taxonomy" id="8478"/>
    <lineage>
        <taxon>Eukaryota</taxon>
        <taxon>Metazoa</taxon>
        <taxon>Chordata</taxon>
        <taxon>Craniata</taxon>
        <taxon>Vertebrata</taxon>
        <taxon>Euteleostomi</taxon>
        <taxon>Archelosauria</taxon>
        <taxon>Testudinata</taxon>
        <taxon>Testudines</taxon>
        <taxon>Cryptodira</taxon>
        <taxon>Durocryptodira</taxon>
        <taxon>Testudinoidea</taxon>
        <taxon>Emydidae</taxon>
        <taxon>Chrysemys</taxon>
    </lineage>
</organism>
<evidence type="ECO:0000256" key="6">
    <source>
        <dbReference type="ARBA" id="ARBA00022857"/>
    </source>
</evidence>
<keyword evidence="8" id="KW-1015">Disulfide bond</keyword>
<evidence type="ECO:0000256" key="10">
    <source>
        <dbReference type="RuleBase" id="RU361228"/>
    </source>
</evidence>